<dbReference type="Proteomes" id="UP000245119">
    <property type="component" value="Linkage Group LG7"/>
</dbReference>
<keyword evidence="1" id="KW-0472">Membrane</keyword>
<comment type="caution">
    <text evidence="2">The sequence shown here is derived from an EMBL/GenBank/DDBJ whole genome shotgun (WGS) entry which is preliminary data.</text>
</comment>
<evidence type="ECO:0000313" key="2">
    <source>
        <dbReference type="EMBL" id="PVD26903.1"/>
    </source>
</evidence>
<evidence type="ECO:0000256" key="1">
    <source>
        <dbReference type="SAM" id="Phobius"/>
    </source>
</evidence>
<reference evidence="2 3" key="1">
    <citation type="submission" date="2018-04" db="EMBL/GenBank/DDBJ databases">
        <title>The genome of golden apple snail Pomacea canaliculata provides insight into stress tolerance and invasive adaptation.</title>
        <authorList>
            <person name="Liu C."/>
            <person name="Liu B."/>
            <person name="Ren Y."/>
            <person name="Zhang Y."/>
            <person name="Wang H."/>
            <person name="Li S."/>
            <person name="Jiang F."/>
            <person name="Yin L."/>
            <person name="Zhang G."/>
            <person name="Qian W."/>
            <person name="Fan W."/>
        </authorList>
    </citation>
    <scope>NUCLEOTIDE SEQUENCE [LARGE SCALE GENOMIC DNA]</scope>
    <source>
        <strain evidence="2">SZHN2017</strain>
        <tissue evidence="2">Muscle</tissue>
    </source>
</reference>
<protein>
    <submittedName>
        <fullName evidence="2">Uncharacterized protein</fullName>
    </submittedName>
</protein>
<proteinExistence type="predicted"/>
<sequence>MSELEREGTVLECLRPSLYVVIATCTFTAVTAVVIAIIVITLPFTATTSTERLGDNLQTATRESEYGLVLRRERSGSWLGFVCVIELP</sequence>
<feature type="transmembrane region" description="Helical" evidence="1">
    <location>
        <begin position="20"/>
        <end position="42"/>
    </location>
</feature>
<accession>A0A2T7P0G5</accession>
<dbReference type="AlphaFoldDB" id="A0A2T7P0G5"/>
<keyword evidence="3" id="KW-1185">Reference proteome</keyword>
<keyword evidence="1" id="KW-1133">Transmembrane helix</keyword>
<name>A0A2T7P0G5_POMCA</name>
<dbReference type="EMBL" id="PZQS01000007">
    <property type="protein sequence ID" value="PVD26903.1"/>
    <property type="molecule type" value="Genomic_DNA"/>
</dbReference>
<evidence type="ECO:0000313" key="3">
    <source>
        <dbReference type="Proteomes" id="UP000245119"/>
    </source>
</evidence>
<gene>
    <name evidence="2" type="ORF">C0Q70_12051</name>
</gene>
<keyword evidence="1" id="KW-0812">Transmembrane</keyword>
<organism evidence="2 3">
    <name type="scientific">Pomacea canaliculata</name>
    <name type="common">Golden apple snail</name>
    <dbReference type="NCBI Taxonomy" id="400727"/>
    <lineage>
        <taxon>Eukaryota</taxon>
        <taxon>Metazoa</taxon>
        <taxon>Spiralia</taxon>
        <taxon>Lophotrochozoa</taxon>
        <taxon>Mollusca</taxon>
        <taxon>Gastropoda</taxon>
        <taxon>Caenogastropoda</taxon>
        <taxon>Architaenioglossa</taxon>
        <taxon>Ampullarioidea</taxon>
        <taxon>Ampullariidae</taxon>
        <taxon>Pomacea</taxon>
    </lineage>
</organism>